<evidence type="ECO:0000259" key="1">
    <source>
        <dbReference type="PROSITE" id="PS50013"/>
    </source>
</evidence>
<evidence type="ECO:0000313" key="3">
    <source>
        <dbReference type="Proteomes" id="UP001190700"/>
    </source>
</evidence>
<organism evidence="2 3">
    <name type="scientific">Cymbomonas tetramitiformis</name>
    <dbReference type="NCBI Taxonomy" id="36881"/>
    <lineage>
        <taxon>Eukaryota</taxon>
        <taxon>Viridiplantae</taxon>
        <taxon>Chlorophyta</taxon>
        <taxon>Pyramimonadophyceae</taxon>
        <taxon>Pyramimonadales</taxon>
        <taxon>Pyramimonadaceae</taxon>
        <taxon>Cymbomonas</taxon>
    </lineage>
</organism>
<dbReference type="EMBL" id="LGRX02018858">
    <property type="protein sequence ID" value="KAK3259307.1"/>
    <property type="molecule type" value="Genomic_DNA"/>
</dbReference>
<dbReference type="InterPro" id="IPR016197">
    <property type="entry name" value="Chromo-like_dom_sf"/>
</dbReference>
<name>A0AAE0KSN0_9CHLO</name>
<dbReference type="Proteomes" id="UP001190700">
    <property type="component" value="Unassembled WGS sequence"/>
</dbReference>
<proteinExistence type="predicted"/>
<sequence length="149" mass="16575">KLNKRWHGPLAVTERFYSDMQAGLLEADRGAPPAIPKAVIVDEQREAHVDRIMARRVGISRGKEIVKCKVRWPGYSKAHDSWRTRDKLERGAPLQQLKKFEAERLAMEGQVHDAALRRREQRSDTAGSAAVASSASLAYLLAETMGGGI</sequence>
<dbReference type="SUPFAM" id="SSF54160">
    <property type="entry name" value="Chromo domain-like"/>
    <property type="match status" value="1"/>
</dbReference>
<reference evidence="2 3" key="1">
    <citation type="journal article" date="2015" name="Genome Biol. Evol.">
        <title>Comparative Genomics of a Bacterivorous Green Alga Reveals Evolutionary Causalities and Consequences of Phago-Mixotrophic Mode of Nutrition.</title>
        <authorList>
            <person name="Burns J.A."/>
            <person name="Paasch A."/>
            <person name="Narechania A."/>
            <person name="Kim E."/>
        </authorList>
    </citation>
    <scope>NUCLEOTIDE SEQUENCE [LARGE SCALE GENOMIC DNA]</scope>
    <source>
        <strain evidence="2 3">PLY_AMNH</strain>
    </source>
</reference>
<keyword evidence="3" id="KW-1185">Reference proteome</keyword>
<dbReference type="InterPro" id="IPR000953">
    <property type="entry name" value="Chromo/chromo_shadow_dom"/>
</dbReference>
<dbReference type="Gene3D" id="2.40.50.40">
    <property type="match status" value="1"/>
</dbReference>
<protein>
    <recommendedName>
        <fullName evidence="1">Chromo domain-containing protein</fullName>
    </recommendedName>
</protein>
<dbReference type="InterPro" id="IPR023780">
    <property type="entry name" value="Chromo_domain"/>
</dbReference>
<dbReference type="Pfam" id="PF00385">
    <property type="entry name" value="Chromo"/>
    <property type="match status" value="1"/>
</dbReference>
<feature type="domain" description="Chromo" evidence="1">
    <location>
        <begin position="47"/>
        <end position="112"/>
    </location>
</feature>
<feature type="non-terminal residue" evidence="2">
    <location>
        <position position="1"/>
    </location>
</feature>
<comment type="caution">
    <text evidence="2">The sequence shown here is derived from an EMBL/GenBank/DDBJ whole genome shotgun (WGS) entry which is preliminary data.</text>
</comment>
<evidence type="ECO:0000313" key="2">
    <source>
        <dbReference type="EMBL" id="KAK3259307.1"/>
    </source>
</evidence>
<gene>
    <name evidence="2" type="ORF">CYMTET_31688</name>
</gene>
<dbReference type="PROSITE" id="PS50013">
    <property type="entry name" value="CHROMO_2"/>
    <property type="match status" value="1"/>
</dbReference>
<dbReference type="AlphaFoldDB" id="A0AAE0KSN0"/>
<accession>A0AAE0KSN0</accession>